<sequence>MKWRKMPMPHPRTPLMWLRWLLYSLGFMPTGLLFSPTMAMRVYNADTIHAMSEALKNADAIVVHERKP</sequence>
<dbReference type="Proteomes" id="UP000281993">
    <property type="component" value="Segment"/>
</dbReference>
<name>A0A386KSN4_9CAUD</name>
<accession>A0A386KSN4</accession>
<evidence type="ECO:0000313" key="1">
    <source>
        <dbReference type="EMBL" id="AYD87347.1"/>
    </source>
</evidence>
<reference evidence="1 2" key="1">
    <citation type="submission" date="2018-08" db="EMBL/GenBank/DDBJ databases">
        <authorList>
            <person name="Preder H."/>
            <person name="Servin-Meza L.A."/>
            <person name="Bonilla J.A."/>
            <person name="Klyczek K."/>
            <person name="Garlena R.A."/>
            <person name="Russell D.A."/>
            <person name="Pope W.H."/>
            <person name="Jacobs-Sera D."/>
            <person name="Hatfull G.F."/>
        </authorList>
    </citation>
    <scope>NUCLEOTIDE SEQUENCE [LARGE SCALE GENOMIC DNA]</scope>
</reference>
<organism evidence="1 2">
    <name type="scientific">Microbacterium phage ValentiniPuff</name>
    <dbReference type="NCBI Taxonomy" id="2315705"/>
    <lineage>
        <taxon>Viruses</taxon>
        <taxon>Duplodnaviria</taxon>
        <taxon>Heunggongvirae</taxon>
        <taxon>Uroviricota</taxon>
        <taxon>Caudoviricetes</taxon>
        <taxon>Valentinivirus</taxon>
        <taxon>Valentinivirus valentinipuff</taxon>
    </lineage>
</organism>
<proteinExistence type="predicted"/>
<gene>
    <name evidence="1" type="primary">46</name>
    <name evidence="1" type="ORF">SEA_VALENTINIPUFF_46</name>
</gene>
<keyword evidence="2" id="KW-1185">Reference proteome</keyword>
<dbReference type="EMBL" id="MH825712">
    <property type="protein sequence ID" value="AYD87347.1"/>
    <property type="molecule type" value="Genomic_DNA"/>
</dbReference>
<protein>
    <submittedName>
        <fullName evidence="1">Uncharacterized protein</fullName>
    </submittedName>
</protein>
<evidence type="ECO:0000313" key="2">
    <source>
        <dbReference type="Proteomes" id="UP000281993"/>
    </source>
</evidence>